<dbReference type="InterPro" id="IPR050988">
    <property type="entry name" value="Mannitol_DH/Oxidoreductase"/>
</dbReference>
<dbReference type="EC" id="1.1.1.17" evidence="2"/>
<evidence type="ECO:0000256" key="4">
    <source>
        <dbReference type="ARBA" id="ARBA00023002"/>
    </source>
</evidence>
<sequence>MNRLSYATLGSLPAGSRPLVDPRALGTRIVHLGLGAFHRAHQAVHTEQAEALHGGGWGIAGFSQRSRAVLDTLAPQDGLYSLTLRTPDGPRTRVIGQLTEVRHAVDDATRLRELLVCPDVTVVTTTVTEKGYGRAADGGLDTTAPPVAADLAGRPEPASVVGQLAYGLRARRALDAPLSVVCCDNMADNGRVLARLVREFIAASGWPDADALLDWITTRVAFPSTVVDRIVPAATGADRDAASAALGVRDEGAVVGEPFTQWVLQDTFAAERPRWEETGALFVPDVAPYQMMKLRLLNGAHTLLSCLGLADGRETVAGAMAAPWGEPVLRAYAAEVAGTLPAGLDADAYVDGLVARFANPAMRHLLRQIATDGSLKVTERWLPPLRELRAAGGSAPMLTGALAAWARHTRDQDLDDPLADRIRAAWTGEPRAEVRELLSVLGASDLAEDTGLVAEVGERIAALDAGGPMALL</sequence>
<dbReference type="PANTHER" id="PTHR43362:SF1">
    <property type="entry name" value="MANNITOL DEHYDROGENASE 2-RELATED"/>
    <property type="match status" value="1"/>
</dbReference>
<dbReference type="PROSITE" id="PS00974">
    <property type="entry name" value="MANNITOL_DHGENASE"/>
    <property type="match status" value="1"/>
</dbReference>
<feature type="domain" description="Mannitol dehydrogenase C-terminal" evidence="8">
    <location>
        <begin position="285"/>
        <end position="462"/>
    </location>
</feature>
<dbReference type="InterPro" id="IPR008927">
    <property type="entry name" value="6-PGluconate_DH-like_C_sf"/>
</dbReference>
<keyword evidence="4" id="KW-0560">Oxidoreductase</keyword>
<evidence type="ECO:0000256" key="2">
    <source>
        <dbReference type="ARBA" id="ARBA00012939"/>
    </source>
</evidence>
<accession>A0ABT0ZIV6</accession>
<dbReference type="InterPro" id="IPR036291">
    <property type="entry name" value="NAD(P)-bd_dom_sf"/>
</dbReference>
<dbReference type="EMBL" id="JAMWMR010000022">
    <property type="protein sequence ID" value="MCN9243529.1"/>
    <property type="molecule type" value="Genomic_DNA"/>
</dbReference>
<evidence type="ECO:0000256" key="6">
    <source>
        <dbReference type="ARBA" id="ARBA00048615"/>
    </source>
</evidence>
<comment type="similarity">
    <text evidence="1">Belongs to the mannitol dehydrogenase family.</text>
</comment>
<dbReference type="Pfam" id="PF08125">
    <property type="entry name" value="Mannitol_dh_C"/>
    <property type="match status" value="1"/>
</dbReference>
<feature type="domain" description="Mannitol dehydrogenase N-terminal" evidence="7">
    <location>
        <begin position="28"/>
        <end position="276"/>
    </location>
</feature>
<protein>
    <recommendedName>
        <fullName evidence="3">Mannitol-1-phosphate 5-dehydrogenase</fullName>
        <ecNumber evidence="2">1.1.1.17</ecNumber>
    </recommendedName>
</protein>
<reference evidence="9 10" key="1">
    <citation type="submission" date="2022-05" db="EMBL/GenBank/DDBJ databases">
        <title>Streptomyces sp. nov. RY43-2 isolated from soil of a peat swamp forest.</title>
        <authorList>
            <person name="Kanchanasin P."/>
            <person name="Tanasupawat S."/>
            <person name="Phongsopitanun W."/>
        </authorList>
    </citation>
    <scope>NUCLEOTIDE SEQUENCE [LARGE SCALE GENOMIC DNA]</scope>
    <source>
        <strain evidence="9 10">RY43-2</strain>
    </source>
</reference>
<dbReference type="RefSeq" id="WP_252426944.1">
    <property type="nucleotide sequence ID" value="NZ_JAMWMR010000022.1"/>
</dbReference>
<dbReference type="Pfam" id="PF01232">
    <property type="entry name" value="Mannitol_dh"/>
    <property type="match status" value="1"/>
</dbReference>
<evidence type="ECO:0000313" key="9">
    <source>
        <dbReference type="EMBL" id="MCN9243529.1"/>
    </source>
</evidence>
<evidence type="ECO:0000256" key="5">
    <source>
        <dbReference type="ARBA" id="ARBA00023027"/>
    </source>
</evidence>
<dbReference type="PANTHER" id="PTHR43362">
    <property type="entry name" value="MANNITOL DEHYDROGENASE DSF1-RELATED"/>
    <property type="match status" value="1"/>
</dbReference>
<dbReference type="Gene3D" id="1.10.1040.10">
    <property type="entry name" value="N-(1-d-carboxylethyl)-l-norvaline Dehydrogenase, domain 2"/>
    <property type="match status" value="1"/>
</dbReference>
<dbReference type="InterPro" id="IPR000669">
    <property type="entry name" value="Mannitol_DH"/>
</dbReference>
<dbReference type="SUPFAM" id="SSF51735">
    <property type="entry name" value="NAD(P)-binding Rossmann-fold domains"/>
    <property type="match status" value="1"/>
</dbReference>
<evidence type="ECO:0000256" key="1">
    <source>
        <dbReference type="ARBA" id="ARBA00006541"/>
    </source>
</evidence>
<organism evidence="9 10">
    <name type="scientific">Streptomyces macrolidinus</name>
    <dbReference type="NCBI Taxonomy" id="2952607"/>
    <lineage>
        <taxon>Bacteria</taxon>
        <taxon>Bacillati</taxon>
        <taxon>Actinomycetota</taxon>
        <taxon>Actinomycetes</taxon>
        <taxon>Kitasatosporales</taxon>
        <taxon>Streptomycetaceae</taxon>
        <taxon>Streptomyces</taxon>
    </lineage>
</organism>
<evidence type="ECO:0000256" key="3">
    <source>
        <dbReference type="ARBA" id="ARBA00016219"/>
    </source>
</evidence>
<dbReference type="InterPro" id="IPR013131">
    <property type="entry name" value="Mannitol_DH_N"/>
</dbReference>
<name>A0ABT0ZIV6_9ACTN</name>
<dbReference type="SUPFAM" id="SSF48179">
    <property type="entry name" value="6-phosphogluconate dehydrogenase C-terminal domain-like"/>
    <property type="match status" value="1"/>
</dbReference>
<evidence type="ECO:0000313" key="10">
    <source>
        <dbReference type="Proteomes" id="UP001523219"/>
    </source>
</evidence>
<evidence type="ECO:0000259" key="7">
    <source>
        <dbReference type="Pfam" id="PF01232"/>
    </source>
</evidence>
<keyword evidence="5" id="KW-0520">NAD</keyword>
<comment type="catalytic activity">
    <reaction evidence="6">
        <text>D-mannitol 1-phosphate + NAD(+) = beta-D-fructose 6-phosphate + NADH + H(+)</text>
        <dbReference type="Rhea" id="RHEA:19661"/>
        <dbReference type="ChEBI" id="CHEBI:15378"/>
        <dbReference type="ChEBI" id="CHEBI:57540"/>
        <dbReference type="ChEBI" id="CHEBI:57634"/>
        <dbReference type="ChEBI" id="CHEBI:57945"/>
        <dbReference type="ChEBI" id="CHEBI:61381"/>
        <dbReference type="EC" id="1.1.1.17"/>
    </reaction>
</comment>
<comment type="caution">
    <text evidence="9">The sequence shown here is derived from an EMBL/GenBank/DDBJ whole genome shotgun (WGS) entry which is preliminary data.</text>
</comment>
<dbReference type="PRINTS" id="PR00084">
    <property type="entry name" value="MTLDHDRGNASE"/>
</dbReference>
<gene>
    <name evidence="9" type="ORF">NGF19_22530</name>
</gene>
<proteinExistence type="inferred from homology"/>
<dbReference type="Proteomes" id="UP001523219">
    <property type="component" value="Unassembled WGS sequence"/>
</dbReference>
<dbReference type="InterPro" id="IPR013328">
    <property type="entry name" value="6PGD_dom2"/>
</dbReference>
<dbReference type="Gene3D" id="3.40.50.720">
    <property type="entry name" value="NAD(P)-binding Rossmann-like Domain"/>
    <property type="match status" value="1"/>
</dbReference>
<dbReference type="InterPro" id="IPR013118">
    <property type="entry name" value="Mannitol_DH_C"/>
</dbReference>
<dbReference type="InterPro" id="IPR023027">
    <property type="entry name" value="Mannitol_DH_CS"/>
</dbReference>
<evidence type="ECO:0000259" key="8">
    <source>
        <dbReference type="Pfam" id="PF08125"/>
    </source>
</evidence>
<keyword evidence="10" id="KW-1185">Reference proteome</keyword>